<keyword evidence="7" id="KW-0407">Ion channel</keyword>
<keyword evidence="7" id="KW-0406">Ion transport</keyword>
<dbReference type="InterPro" id="IPR027815">
    <property type="entry name" value="CSC1/OSCA1-like_cyt"/>
</dbReference>
<evidence type="ECO:0000256" key="5">
    <source>
        <dbReference type="ARBA" id="ARBA00022989"/>
    </source>
</evidence>
<feature type="transmembrane region" description="Helical" evidence="9">
    <location>
        <begin position="148"/>
        <end position="169"/>
    </location>
</feature>
<feature type="transmembrane region" description="Helical" evidence="9">
    <location>
        <begin position="6"/>
        <end position="27"/>
    </location>
</feature>
<feature type="region of interest" description="Disordered" evidence="8">
    <location>
        <begin position="664"/>
        <end position="696"/>
    </location>
</feature>
<organism evidence="13 14">
    <name type="scientific">Zostera marina</name>
    <name type="common">Eelgrass</name>
    <dbReference type="NCBI Taxonomy" id="29655"/>
    <lineage>
        <taxon>Eukaryota</taxon>
        <taxon>Viridiplantae</taxon>
        <taxon>Streptophyta</taxon>
        <taxon>Embryophyta</taxon>
        <taxon>Tracheophyta</taxon>
        <taxon>Spermatophyta</taxon>
        <taxon>Magnoliopsida</taxon>
        <taxon>Liliopsida</taxon>
        <taxon>Zosteraceae</taxon>
        <taxon>Zostera</taxon>
    </lineage>
</organism>
<dbReference type="InterPro" id="IPR045122">
    <property type="entry name" value="Csc1-like"/>
</dbReference>
<feature type="transmembrane region" description="Helical" evidence="9">
    <location>
        <begin position="463"/>
        <end position="486"/>
    </location>
</feature>
<comment type="subcellular location">
    <subcellularLocation>
        <location evidence="1">Membrane</location>
        <topology evidence="1">Multi-pass membrane protein</topology>
    </subcellularLocation>
</comment>
<evidence type="ECO:0000259" key="11">
    <source>
        <dbReference type="Pfam" id="PF13967"/>
    </source>
</evidence>
<feature type="transmembrane region" description="Helical" evidence="9">
    <location>
        <begin position="599"/>
        <end position="618"/>
    </location>
</feature>
<evidence type="ECO:0000256" key="4">
    <source>
        <dbReference type="ARBA" id="ARBA00022692"/>
    </source>
</evidence>
<feature type="domain" description="CSC1/OSCA1-like N-terminal transmembrane" evidence="11">
    <location>
        <begin position="5"/>
        <end position="170"/>
    </location>
</feature>
<evidence type="ECO:0000256" key="2">
    <source>
        <dbReference type="ARBA" id="ARBA00007779"/>
    </source>
</evidence>
<dbReference type="OrthoDB" id="1689567at2759"/>
<dbReference type="PANTHER" id="PTHR13018:SF117">
    <property type="entry name" value="CSC1-LIKE PROTEIN RXW8"/>
    <property type="match status" value="1"/>
</dbReference>
<feature type="transmembrane region" description="Helical" evidence="9">
    <location>
        <begin position="91"/>
        <end position="117"/>
    </location>
</feature>
<dbReference type="OMA" id="HRVMENT"/>
<accession>A0A0K9P6I2</accession>
<feature type="compositionally biased region" description="Low complexity" evidence="8">
    <location>
        <begin position="671"/>
        <end position="685"/>
    </location>
</feature>
<keyword evidence="3" id="KW-0813">Transport</keyword>
<dbReference type="AlphaFoldDB" id="A0A0K9P6I2"/>
<evidence type="ECO:0008006" key="15">
    <source>
        <dbReference type="Google" id="ProtNLM"/>
    </source>
</evidence>
<comment type="caution">
    <text evidence="13">The sequence shown here is derived from an EMBL/GenBank/DDBJ whole genome shotgun (WGS) entry which is preliminary data.</text>
</comment>
<feature type="transmembrane region" description="Helical" evidence="9">
    <location>
        <begin position="572"/>
        <end position="593"/>
    </location>
</feature>
<evidence type="ECO:0000313" key="14">
    <source>
        <dbReference type="Proteomes" id="UP000036987"/>
    </source>
</evidence>
<keyword evidence="14" id="KW-1185">Reference proteome</keyword>
<feature type="domain" description="CSC1/OSCA1-like cytosolic" evidence="12">
    <location>
        <begin position="191"/>
        <end position="346"/>
    </location>
</feature>
<feature type="domain" description="CSC1/OSCA1-like 7TM region" evidence="10">
    <location>
        <begin position="430"/>
        <end position="592"/>
    </location>
</feature>
<sequence>MKISALLTSAGINIGLCVVFLMLYSVLRKQPGNLHVYFGGRIAKEQEEGGEARERSDFSLDRFLPSPSWIVKAWKQSDDDILYFAGIDAVVFIRIIVFCIRIFSIALVICLCFVLPVNYFGDEKPHPEISSESLNVFTIANVNEKSRWIWVHCLALYIISFSACILLYFEYKNIAGIRSAYFSLSSAKSSHFTVLVRAIPSFSEGSFSGLVHEFFSNYHASSYLSHQVIYKTGKVHRVMENTEKAYDYMKNIASKQKYIPIRITCCLCGGSSSSFQLYRNILANAQSTSIHRSVSIQDSEKDCVAAFVFFKTRYAAAIASQVLQTSNPMLWVTDNAPEPHDIFWSNLCIPYRQLWIRRIITLIASIVIMFLFIIPVTFVQGLSQLEQLERRLPFLRGVLKMNFVDQLVTGYLPSVILMLFMYIVPPVMMFISSLEGSVISQLNVLFSPNHIPSQLAKAVPRQATLFITYVLTSGWASLASEVMQLFPLILNFIKKHVFKIKVDSDYLRSFPYHTELPRVLLFGLLGFTCSILAPVILPFLLAYFFLAYIVYRNQILNVYRSGYETGGQMWPLAHSSVIFSLLLAQTIALGVFGIKKSPIAAGFVIPLLIFTLLFQEFCRKRFLPIFKFTAAQDVIDRDRDDEKRGLMEDIHVKVQSEYLQSLPDNSEEYDSCSSSSNSSSSSSSDESNEKSSEDCSGSLSQFIKKSAVSNRFALQRYFSSLALLITN</sequence>
<dbReference type="GO" id="GO:0005886">
    <property type="term" value="C:plasma membrane"/>
    <property type="evidence" value="ECO:0000318"/>
    <property type="project" value="GO_Central"/>
</dbReference>
<feature type="transmembrane region" description="Helical" evidence="9">
    <location>
        <begin position="359"/>
        <end position="383"/>
    </location>
</feature>
<comment type="similarity">
    <text evidence="2">Belongs to the CSC1 (TC 1.A.17) family.</text>
</comment>
<evidence type="ECO:0000313" key="13">
    <source>
        <dbReference type="EMBL" id="KMZ64608.1"/>
    </source>
</evidence>
<keyword evidence="5 9" id="KW-1133">Transmembrane helix</keyword>
<evidence type="ECO:0000256" key="1">
    <source>
        <dbReference type="ARBA" id="ARBA00004141"/>
    </source>
</evidence>
<name>A0A0K9P6I2_ZOSMR</name>
<dbReference type="PANTHER" id="PTHR13018">
    <property type="entry name" value="PROBABLE MEMBRANE PROTEIN DUF221-RELATED"/>
    <property type="match status" value="1"/>
</dbReference>
<evidence type="ECO:0000256" key="3">
    <source>
        <dbReference type="ARBA" id="ARBA00022448"/>
    </source>
</evidence>
<dbReference type="InterPro" id="IPR003864">
    <property type="entry name" value="CSC1/OSCA1-like_7TM"/>
</dbReference>
<gene>
    <name evidence="13" type="ORF">ZOSMA_35G00650</name>
</gene>
<dbReference type="Proteomes" id="UP000036987">
    <property type="component" value="Unassembled WGS sequence"/>
</dbReference>
<evidence type="ECO:0000256" key="9">
    <source>
        <dbReference type="SAM" id="Phobius"/>
    </source>
</evidence>
<protein>
    <recommendedName>
        <fullName evidence="15">CSC1-like protein RXW8</fullName>
    </recommendedName>
</protein>
<evidence type="ECO:0000256" key="8">
    <source>
        <dbReference type="SAM" id="MobiDB-lite"/>
    </source>
</evidence>
<dbReference type="GO" id="GO:0005227">
    <property type="term" value="F:calcium-activated cation channel activity"/>
    <property type="evidence" value="ECO:0000318"/>
    <property type="project" value="GO_Central"/>
</dbReference>
<evidence type="ECO:0000256" key="7">
    <source>
        <dbReference type="ARBA" id="ARBA00023303"/>
    </source>
</evidence>
<keyword evidence="4 9" id="KW-0812">Transmembrane</keyword>
<feature type="transmembrane region" description="Helical" evidence="9">
    <location>
        <begin position="403"/>
        <end position="424"/>
    </location>
</feature>
<dbReference type="InterPro" id="IPR032880">
    <property type="entry name" value="CSC1/OSCA1-like_N"/>
</dbReference>
<reference evidence="14" key="1">
    <citation type="journal article" date="2016" name="Nature">
        <title>The genome of the seagrass Zostera marina reveals angiosperm adaptation to the sea.</title>
        <authorList>
            <person name="Olsen J.L."/>
            <person name="Rouze P."/>
            <person name="Verhelst B."/>
            <person name="Lin Y.-C."/>
            <person name="Bayer T."/>
            <person name="Collen J."/>
            <person name="Dattolo E."/>
            <person name="De Paoli E."/>
            <person name="Dittami S."/>
            <person name="Maumus F."/>
            <person name="Michel G."/>
            <person name="Kersting A."/>
            <person name="Lauritano C."/>
            <person name="Lohaus R."/>
            <person name="Toepel M."/>
            <person name="Tonon T."/>
            <person name="Vanneste K."/>
            <person name="Amirebrahimi M."/>
            <person name="Brakel J."/>
            <person name="Bostroem C."/>
            <person name="Chovatia M."/>
            <person name="Grimwood J."/>
            <person name="Jenkins J.W."/>
            <person name="Jueterbock A."/>
            <person name="Mraz A."/>
            <person name="Stam W.T."/>
            <person name="Tice H."/>
            <person name="Bornberg-Bauer E."/>
            <person name="Green P.J."/>
            <person name="Pearson G.A."/>
            <person name="Procaccini G."/>
            <person name="Duarte C.M."/>
            <person name="Schmutz J."/>
            <person name="Reusch T.B.H."/>
            <person name="Van de Peer Y."/>
        </authorList>
    </citation>
    <scope>NUCLEOTIDE SEQUENCE [LARGE SCALE GENOMIC DNA]</scope>
    <source>
        <strain evidence="14">cv. Finnish</strain>
    </source>
</reference>
<keyword evidence="6 9" id="KW-0472">Membrane</keyword>
<dbReference type="Pfam" id="PF02714">
    <property type="entry name" value="RSN1_7TM"/>
    <property type="match status" value="1"/>
</dbReference>
<dbReference type="Pfam" id="PF13967">
    <property type="entry name" value="RSN1_TM"/>
    <property type="match status" value="1"/>
</dbReference>
<proteinExistence type="inferred from homology"/>
<evidence type="ECO:0000259" key="12">
    <source>
        <dbReference type="Pfam" id="PF14703"/>
    </source>
</evidence>
<dbReference type="EMBL" id="LFYR01001125">
    <property type="protein sequence ID" value="KMZ64608.1"/>
    <property type="molecule type" value="Genomic_DNA"/>
</dbReference>
<evidence type="ECO:0000259" key="10">
    <source>
        <dbReference type="Pfam" id="PF02714"/>
    </source>
</evidence>
<dbReference type="Pfam" id="PF14703">
    <property type="entry name" value="PHM7_cyt"/>
    <property type="match status" value="1"/>
</dbReference>
<feature type="transmembrane region" description="Helical" evidence="9">
    <location>
        <begin position="519"/>
        <end position="551"/>
    </location>
</feature>
<evidence type="ECO:0000256" key="6">
    <source>
        <dbReference type="ARBA" id="ARBA00023136"/>
    </source>
</evidence>